<comment type="caution">
    <text evidence="1">The sequence shown here is derived from an EMBL/GenBank/DDBJ whole genome shotgun (WGS) entry which is preliminary data.</text>
</comment>
<evidence type="ECO:0000313" key="3">
    <source>
        <dbReference type="Proteomes" id="UP000035720"/>
    </source>
</evidence>
<dbReference type="Proteomes" id="UP000035720">
    <property type="component" value="Unassembled WGS sequence"/>
</dbReference>
<evidence type="ECO:0000313" key="1">
    <source>
        <dbReference type="EMBL" id="CCI52588.1"/>
    </source>
</evidence>
<protein>
    <submittedName>
        <fullName evidence="1">Uncharacterized protein</fullName>
    </submittedName>
</protein>
<gene>
    <name evidence="1" type="ORF">BN13_1890006</name>
    <name evidence="2" type="ORF">BN13_400015</name>
</gene>
<proteinExistence type="predicted"/>
<accession>A0A077MCU6</accession>
<dbReference type="AlphaFoldDB" id="A0A077MCU6"/>
<sequence>MAYVAVGPSGRNNQPRTQKLLRPREAIASAADRPLLLKRSRPHTVLWLPRRGVVGSTKEVLL</sequence>
<reference evidence="1" key="1">
    <citation type="submission" date="2012-05" db="EMBL/GenBank/DDBJ databases">
        <authorList>
            <person name="McIlroy S."/>
        </authorList>
    </citation>
    <scope>NUCLEOTIDE SEQUENCE</scope>
    <source>
        <strain evidence="1">Ben 74</strain>
    </source>
</reference>
<keyword evidence="3" id="KW-1185">Reference proteome</keyword>
<evidence type="ECO:0000313" key="2">
    <source>
        <dbReference type="EMBL" id="CCI53525.1"/>
    </source>
</evidence>
<dbReference type="EMBL" id="CAJC01000151">
    <property type="protein sequence ID" value="CCI53525.1"/>
    <property type="molecule type" value="Genomic_DNA"/>
</dbReference>
<reference evidence="1 3" key="2">
    <citation type="journal article" date="2013" name="ISME J.">
        <title>A metabolic model for members of the genus Tetrasphaera involved in enhanced biological phosphorus removal.</title>
        <authorList>
            <person name="Kristiansen R."/>
            <person name="Nguyen H.T.T."/>
            <person name="Saunders A.M."/>
            <person name="Nielsen J.L."/>
            <person name="Wimmer R."/>
            <person name="Le V.Q."/>
            <person name="McIlroy S.J."/>
            <person name="Petrovski S."/>
            <person name="Seviour R.J."/>
            <person name="Calteau A."/>
            <person name="Nielsen K.L."/>
            <person name="Nielsen P.H."/>
        </authorList>
    </citation>
    <scope>NUCLEOTIDE SEQUENCE [LARGE SCALE GENOMIC DNA]</scope>
    <source>
        <strain evidence="1 3">Ben 74</strain>
    </source>
</reference>
<organism evidence="1 3">
    <name type="scientific">Nostocoides jenkinsii Ben 74</name>
    <dbReference type="NCBI Taxonomy" id="1193518"/>
    <lineage>
        <taxon>Bacteria</taxon>
        <taxon>Bacillati</taxon>
        <taxon>Actinomycetota</taxon>
        <taxon>Actinomycetes</taxon>
        <taxon>Micrococcales</taxon>
        <taxon>Intrasporangiaceae</taxon>
        <taxon>Nostocoides</taxon>
    </lineage>
</organism>
<name>A0A077MCU6_9MICO</name>
<dbReference type="EMBL" id="CAJC01000100">
    <property type="protein sequence ID" value="CCI52588.1"/>
    <property type="molecule type" value="Genomic_DNA"/>
</dbReference>